<dbReference type="AlphaFoldDB" id="A0A4Z1CMK3"/>
<proteinExistence type="predicted"/>
<reference evidence="3 4" key="1">
    <citation type="submission" date="2019-04" db="EMBL/GenBank/DDBJ databases">
        <title>Three New Species of Nocardioides, Nocardioides euryhalodurans sp. nov., Nocardioides seonyuensis sp. nov. and Nocardioides eburneoflavus sp. nov. Isolated from Soil.</title>
        <authorList>
            <person name="Roh S.G."/>
            <person name="Lee C."/>
            <person name="Kim M.-K."/>
            <person name="Kim S.B."/>
        </authorList>
    </citation>
    <scope>NUCLEOTIDE SEQUENCE [LARGE SCALE GENOMIC DNA]</scope>
    <source>
        <strain evidence="3 4">MMS17-SY213</strain>
    </source>
</reference>
<feature type="compositionally biased region" description="Basic and acidic residues" evidence="1">
    <location>
        <begin position="88"/>
        <end position="102"/>
    </location>
</feature>
<accession>A0A4Z1CMK3</accession>
<organism evidence="3 4">
    <name type="scientific">Nocardioides eburneiflavus</name>
    <dbReference type="NCBI Taxonomy" id="2518372"/>
    <lineage>
        <taxon>Bacteria</taxon>
        <taxon>Bacillati</taxon>
        <taxon>Actinomycetota</taxon>
        <taxon>Actinomycetes</taxon>
        <taxon>Propionibacteriales</taxon>
        <taxon>Nocardioidaceae</taxon>
        <taxon>Nocardioides</taxon>
    </lineage>
</organism>
<name>A0A4Z1CMK3_9ACTN</name>
<evidence type="ECO:0000259" key="2">
    <source>
        <dbReference type="Pfam" id="PF10648"/>
    </source>
</evidence>
<dbReference type="Proteomes" id="UP000297496">
    <property type="component" value="Unassembled WGS sequence"/>
</dbReference>
<feature type="region of interest" description="Disordered" evidence="1">
    <location>
        <begin position="59"/>
        <end position="106"/>
    </location>
</feature>
<evidence type="ECO:0000313" key="4">
    <source>
        <dbReference type="Proteomes" id="UP000297496"/>
    </source>
</evidence>
<dbReference type="EMBL" id="SRRO01000001">
    <property type="protein sequence ID" value="TGN64969.1"/>
    <property type="molecule type" value="Genomic_DNA"/>
</dbReference>
<evidence type="ECO:0000313" key="3">
    <source>
        <dbReference type="EMBL" id="TGN64969.1"/>
    </source>
</evidence>
<protein>
    <recommendedName>
        <fullName evidence="2">Bacterial spore germination immunoglobulin-like domain-containing protein</fullName>
    </recommendedName>
</protein>
<dbReference type="InterPro" id="IPR018911">
    <property type="entry name" value="Gmad2_Ig-like_dom"/>
</dbReference>
<keyword evidence="4" id="KW-1185">Reference proteome</keyword>
<gene>
    <name evidence="3" type="ORF">EXE59_14100</name>
</gene>
<dbReference type="OrthoDB" id="4843507at2"/>
<dbReference type="RefSeq" id="WP_135839473.1">
    <property type="nucleotide sequence ID" value="NZ_SRRO01000001.1"/>
</dbReference>
<feature type="domain" description="Bacterial spore germination immunoglobulin-like" evidence="2">
    <location>
        <begin position="252"/>
        <end position="338"/>
    </location>
</feature>
<comment type="caution">
    <text evidence="3">The sequence shown here is derived from an EMBL/GenBank/DDBJ whole genome shotgun (WGS) entry which is preliminary data.</text>
</comment>
<dbReference type="Pfam" id="PF10648">
    <property type="entry name" value="Gmad2"/>
    <property type="match status" value="1"/>
</dbReference>
<evidence type="ECO:0000256" key="1">
    <source>
        <dbReference type="SAM" id="MobiDB-lite"/>
    </source>
</evidence>
<sequence>MSERITDLLHEVADGVEPGERLDAIRAATGVRRPGRGWWAAGGVGLVAASVVTALALGTGGTPQSTEPPPAEQATTPAPAPDGSGSLQERKERLEEMRRAAEAENGGSTTTVAAYYAGDTPDGLRLYREFRRVEAGDPFGAAVAALSLPPEDPDYANLWPADAIQTISFDGVGDDGVIGVTVDPAHRERPAGMTEAEAAVAIEQVVRTVQAAARARAAVQFFSGGNPIDQVLGVPTSEPLSPGSDLAVLAHVSLSNPSEGLLVDNDHPFTVTGVGNSFEGNIVTRIQRFSDAGEVVAEEPAIAGTYEDRLFPFEVTFDLTAVPPGDYLVVSRTDDPSGEGRVHVDDRRITIVD</sequence>